<feature type="domain" description="Sulfatase N-terminal" evidence="2">
    <location>
        <begin position="24"/>
        <end position="358"/>
    </location>
</feature>
<dbReference type="PANTHER" id="PTHR46615">
    <property type="entry name" value="ARYLSULFATASE K"/>
    <property type="match status" value="1"/>
</dbReference>
<gene>
    <name evidence="3" type="ORF">PQO03_17700</name>
</gene>
<dbReference type="CDD" id="cd16155">
    <property type="entry name" value="sulfatase_like"/>
    <property type="match status" value="1"/>
</dbReference>
<evidence type="ECO:0000313" key="3">
    <source>
        <dbReference type="EMBL" id="WDE97663.1"/>
    </source>
</evidence>
<feature type="region of interest" description="Disordered" evidence="1">
    <location>
        <begin position="452"/>
        <end position="478"/>
    </location>
</feature>
<sequence length="478" mass="54180">MNKFLALICSSLMMIGIAAENEKPNFLFIFADDMSLDTIGAMGRYNCQTPNLDKLMASGASFNHTYNMGAWGGAVCAASRAMLNSGLFVNKAQKGINQVPHWSEIMKKNGYATYMTGKWHVPGTPRFDVVKDPRPGMPKGSGYNRPKDMDDYLNGWKPWDKTQGGFWQGGIHWSEVVANNGIEFIEQATKEDKPFFMYIAFNATHDPRQVAKEYIDMYPLDSIEVPKSFLSNYPYDEEMGCNPVGLRDERLMPSPRTEFAVKVHRQEYFAIATHMDEQIGRIFDALEKSGKADNTYIIFTADHGLSVGHHGLVGKQSMYNHSMKVPFFISGPSIKPEQQFDMPIYLQDAMATTLDLAKIAKPEYVQFNSVMPLIEGTKKVQYSPIYGKYTHTQRMIQDGDFKLIVYPGIKVSRLYNISKDDLEMNDLAKNPEYAAKIAELTTKLKKLMKDMDDDMDLDNPKKSQSSKKKKSKKKKTDH</sequence>
<dbReference type="InterPro" id="IPR000917">
    <property type="entry name" value="Sulfatase_N"/>
</dbReference>
<dbReference type="Gene3D" id="3.40.720.10">
    <property type="entry name" value="Alkaline Phosphatase, subunit A"/>
    <property type="match status" value="1"/>
</dbReference>
<dbReference type="SUPFAM" id="SSF53649">
    <property type="entry name" value="Alkaline phosphatase-like"/>
    <property type="match status" value="1"/>
</dbReference>
<evidence type="ECO:0000256" key="1">
    <source>
        <dbReference type="SAM" id="MobiDB-lite"/>
    </source>
</evidence>
<dbReference type="InterPro" id="IPR051849">
    <property type="entry name" value="GAG-degrading_sulfatase"/>
</dbReference>
<reference evidence="3 4" key="1">
    <citation type="submission" date="2023-02" db="EMBL/GenBank/DDBJ databases">
        <title>Genome sequence of Lentisphaera profundi SAORIC-696.</title>
        <authorList>
            <person name="Kim e."/>
            <person name="Cho J.-C."/>
            <person name="Choi A."/>
            <person name="Kang I."/>
        </authorList>
    </citation>
    <scope>NUCLEOTIDE SEQUENCE [LARGE SCALE GENOMIC DNA]</scope>
    <source>
        <strain evidence="3 4">SAORIC-696</strain>
    </source>
</reference>
<dbReference type="Proteomes" id="UP001214250">
    <property type="component" value="Chromosome 2"/>
</dbReference>
<evidence type="ECO:0000259" key="2">
    <source>
        <dbReference type="Pfam" id="PF00884"/>
    </source>
</evidence>
<name>A0ABY7W070_9BACT</name>
<feature type="compositionally biased region" description="Basic residues" evidence="1">
    <location>
        <begin position="464"/>
        <end position="478"/>
    </location>
</feature>
<evidence type="ECO:0000313" key="4">
    <source>
        <dbReference type="Proteomes" id="UP001214250"/>
    </source>
</evidence>
<keyword evidence="4" id="KW-1185">Reference proteome</keyword>
<dbReference type="RefSeq" id="WP_274152185.1">
    <property type="nucleotide sequence ID" value="NZ_CP117812.1"/>
</dbReference>
<dbReference type="InterPro" id="IPR017850">
    <property type="entry name" value="Alkaline_phosphatase_core_sf"/>
</dbReference>
<dbReference type="Pfam" id="PF00884">
    <property type="entry name" value="Sulfatase"/>
    <property type="match status" value="1"/>
</dbReference>
<proteinExistence type="predicted"/>
<dbReference type="EMBL" id="CP117812">
    <property type="protein sequence ID" value="WDE97663.1"/>
    <property type="molecule type" value="Genomic_DNA"/>
</dbReference>
<accession>A0ABY7W070</accession>
<protein>
    <submittedName>
        <fullName evidence="3">Sulfatase-like hydrolase/transferase</fullName>
    </submittedName>
</protein>
<dbReference type="PANTHER" id="PTHR46615:SF1">
    <property type="entry name" value="ARYLSULFATASE K"/>
    <property type="match status" value="1"/>
</dbReference>
<organism evidence="3 4">
    <name type="scientific">Lentisphaera profundi</name>
    <dbReference type="NCBI Taxonomy" id="1658616"/>
    <lineage>
        <taxon>Bacteria</taxon>
        <taxon>Pseudomonadati</taxon>
        <taxon>Lentisphaerota</taxon>
        <taxon>Lentisphaeria</taxon>
        <taxon>Lentisphaerales</taxon>
        <taxon>Lentisphaeraceae</taxon>
        <taxon>Lentisphaera</taxon>
    </lineage>
</organism>